<comment type="caution">
    <text evidence="2">Lacks conserved residue(s) required for the propagation of feature annotation.</text>
</comment>
<dbReference type="PROSITE" id="PS50935">
    <property type="entry name" value="SSB"/>
    <property type="match status" value="1"/>
</dbReference>
<dbReference type="PIRSF" id="PIRSF002070">
    <property type="entry name" value="SSB"/>
    <property type="match status" value="1"/>
</dbReference>
<dbReference type="Proteomes" id="UP000229612">
    <property type="component" value="Unassembled WGS sequence"/>
</dbReference>
<evidence type="ECO:0000256" key="4">
    <source>
        <dbReference type="SAM" id="MobiDB-lite"/>
    </source>
</evidence>
<dbReference type="InterPro" id="IPR011344">
    <property type="entry name" value="ssDNA-bd"/>
</dbReference>
<evidence type="ECO:0000313" key="6">
    <source>
        <dbReference type="Proteomes" id="UP000229612"/>
    </source>
</evidence>
<dbReference type="PANTHER" id="PTHR10302">
    <property type="entry name" value="SINGLE-STRANDED DNA-BINDING PROTEIN"/>
    <property type="match status" value="1"/>
</dbReference>
<proteinExistence type="inferred from homology"/>
<keyword evidence="1 2" id="KW-0238">DNA-binding</keyword>
<dbReference type="PANTHER" id="PTHR10302:SF27">
    <property type="entry name" value="SINGLE-STRANDED DNA-BINDING PROTEIN"/>
    <property type="match status" value="1"/>
</dbReference>
<protein>
    <recommendedName>
        <fullName evidence="2 3">Single-stranded DNA-binding protein</fullName>
        <shortName evidence="2">SSB</shortName>
    </recommendedName>
</protein>
<evidence type="ECO:0000313" key="5">
    <source>
        <dbReference type="EMBL" id="PIR86160.1"/>
    </source>
</evidence>
<gene>
    <name evidence="5" type="ORF">COU14_00405</name>
</gene>
<dbReference type="SUPFAM" id="SSF50249">
    <property type="entry name" value="Nucleic acid-binding proteins"/>
    <property type="match status" value="1"/>
</dbReference>
<comment type="subunit">
    <text evidence="2">Homotetramer.</text>
</comment>
<dbReference type="InterPro" id="IPR000424">
    <property type="entry name" value="Primosome_PriB/ssb"/>
</dbReference>
<accession>A0A2H0UIG0</accession>
<comment type="caution">
    <text evidence="5">The sequence shown here is derived from an EMBL/GenBank/DDBJ whole genome shotgun (WGS) entry which is preliminary data.</text>
</comment>
<dbReference type="GO" id="GO:0006260">
    <property type="term" value="P:DNA replication"/>
    <property type="evidence" value="ECO:0007669"/>
    <property type="project" value="InterPro"/>
</dbReference>
<dbReference type="CDD" id="cd04496">
    <property type="entry name" value="SSB_OBF"/>
    <property type="match status" value="1"/>
</dbReference>
<dbReference type="Pfam" id="PF00436">
    <property type="entry name" value="SSB"/>
    <property type="match status" value="1"/>
</dbReference>
<evidence type="ECO:0000256" key="1">
    <source>
        <dbReference type="ARBA" id="ARBA00023125"/>
    </source>
</evidence>
<feature type="compositionally biased region" description="Gly residues" evidence="4">
    <location>
        <begin position="106"/>
        <end position="117"/>
    </location>
</feature>
<dbReference type="NCBIfam" id="TIGR00621">
    <property type="entry name" value="ssb"/>
    <property type="match status" value="1"/>
</dbReference>
<name>A0A2H0UIG0_9BACT</name>
<dbReference type="EMBL" id="PFBG01000005">
    <property type="protein sequence ID" value="PIR86160.1"/>
    <property type="molecule type" value="Genomic_DNA"/>
</dbReference>
<dbReference type="AlphaFoldDB" id="A0A2H0UIG0"/>
<feature type="region of interest" description="Disordered" evidence="4">
    <location>
        <begin position="103"/>
        <end position="150"/>
    </location>
</feature>
<dbReference type="Gene3D" id="2.40.50.140">
    <property type="entry name" value="Nucleic acid-binding proteins"/>
    <property type="match status" value="1"/>
</dbReference>
<evidence type="ECO:0000256" key="2">
    <source>
        <dbReference type="HAMAP-Rule" id="MF_00984"/>
    </source>
</evidence>
<reference evidence="6" key="1">
    <citation type="submission" date="2017-09" db="EMBL/GenBank/DDBJ databases">
        <title>Depth-based differentiation of microbial function through sediment-hosted aquifers and enrichment of novel symbionts in the deep terrestrial subsurface.</title>
        <authorList>
            <person name="Probst A.J."/>
            <person name="Ladd B."/>
            <person name="Jarett J.K."/>
            <person name="Geller-Mcgrath D.E."/>
            <person name="Sieber C.M.K."/>
            <person name="Emerson J.B."/>
            <person name="Anantharaman K."/>
            <person name="Thomas B.C."/>
            <person name="Malmstrom R."/>
            <person name="Stieglmeier M."/>
            <person name="Klingl A."/>
            <person name="Woyke T."/>
            <person name="Ryan C.M."/>
            <person name="Banfield J.F."/>
        </authorList>
    </citation>
    <scope>NUCLEOTIDE SEQUENCE [LARGE SCALE GENOMIC DNA]</scope>
</reference>
<dbReference type="HAMAP" id="MF_00984">
    <property type="entry name" value="SSB"/>
    <property type="match status" value="1"/>
</dbReference>
<dbReference type="GO" id="GO:0003697">
    <property type="term" value="F:single-stranded DNA binding"/>
    <property type="evidence" value="ECO:0007669"/>
    <property type="project" value="UniProtKB-UniRule"/>
</dbReference>
<evidence type="ECO:0000256" key="3">
    <source>
        <dbReference type="PIRNR" id="PIRNR002070"/>
    </source>
</evidence>
<organism evidence="5 6">
    <name type="scientific">Candidatus Kaiserbacteria bacterium CG10_big_fil_rev_8_21_14_0_10_44_10</name>
    <dbReference type="NCBI Taxonomy" id="1974606"/>
    <lineage>
        <taxon>Bacteria</taxon>
        <taxon>Candidatus Kaiseribacteriota</taxon>
    </lineage>
</organism>
<feature type="compositionally biased region" description="Polar residues" evidence="4">
    <location>
        <begin position="118"/>
        <end position="129"/>
    </location>
</feature>
<dbReference type="InterPro" id="IPR012340">
    <property type="entry name" value="NA-bd_OB-fold"/>
</dbReference>
<sequence>MYINKATIYGNLTRDPEKRALPSGQSVCSFAVATNRTYNDKDGKKQEQTEFHDVVAFGKLADVMGQWLKKGRPVYIEGRMQTRSWEQDGVKRYRTEIVADTFQFGADGGRGGDGGGQSNTVSASNSADTPNAPKLPDYPEEEINPDDIPF</sequence>
<dbReference type="GO" id="GO:0009295">
    <property type="term" value="C:nucleoid"/>
    <property type="evidence" value="ECO:0007669"/>
    <property type="project" value="TreeGrafter"/>
</dbReference>
<feature type="compositionally biased region" description="Acidic residues" evidence="4">
    <location>
        <begin position="138"/>
        <end position="150"/>
    </location>
</feature>